<dbReference type="InterPro" id="IPR003343">
    <property type="entry name" value="Big_2"/>
</dbReference>
<organism evidence="9 10">
    <name type="scientific">Demequina lignilytica</name>
    <dbReference type="NCBI Taxonomy" id="3051663"/>
    <lineage>
        <taxon>Bacteria</taxon>
        <taxon>Bacillati</taxon>
        <taxon>Actinomycetota</taxon>
        <taxon>Actinomycetes</taxon>
        <taxon>Micrococcales</taxon>
        <taxon>Demequinaceae</taxon>
        <taxon>Demequina</taxon>
    </lineage>
</organism>
<dbReference type="GO" id="GO:0004568">
    <property type="term" value="F:chitinase activity"/>
    <property type="evidence" value="ECO:0007669"/>
    <property type="project" value="InterPro"/>
</dbReference>
<dbReference type="InterPro" id="IPR017853">
    <property type="entry name" value="GH"/>
</dbReference>
<evidence type="ECO:0000256" key="1">
    <source>
        <dbReference type="ARBA" id="ARBA00001695"/>
    </source>
</evidence>
<dbReference type="SUPFAM" id="SSF81296">
    <property type="entry name" value="E set domains"/>
    <property type="match status" value="2"/>
</dbReference>
<evidence type="ECO:0000256" key="3">
    <source>
        <dbReference type="ARBA" id="ARBA00012556"/>
    </source>
</evidence>
<keyword evidence="6" id="KW-0732">Signal</keyword>
<dbReference type="Gene3D" id="2.60.40.3630">
    <property type="match status" value="2"/>
</dbReference>
<feature type="region of interest" description="Disordered" evidence="7">
    <location>
        <begin position="1347"/>
        <end position="1367"/>
    </location>
</feature>
<dbReference type="PANTHER" id="PTHR34983">
    <property type="entry name" value="ARABINOGALACTAN ENDO-BETA-1,4-GALACTANASE A"/>
    <property type="match status" value="1"/>
</dbReference>
<dbReference type="Gene3D" id="3.20.20.80">
    <property type="entry name" value="Glycosidases"/>
    <property type="match status" value="1"/>
</dbReference>
<sequence length="2635" mass="273176">MRVDGDLRHRFIGAVAFAAVALASVAVAPAAHAAEVPTGGSPTVSTDFEAGLSGWDATGGAAAASAGGQDGGAYAALPAGSTITATFTGLSQGSYTLDAHLRGATSDNNAKITVSGTGGPDAVLLIDGAVAGSGSAWARAAHRNVLVYNGEATVTVTAGAGAIDVDDLVLRLDSADASLSNWGFEDGLAGWAVSGPASVVTTGADTGDAAVRLEDGAEITQTVAVEPSTRYAVTMRAKVDVEDTFETTGHESWRGRDGEYVDRTSLGDRVNLGVRSSDGTVLRQAPSGTVGYGLVTATFVTGPDDHEVELYANTVYDAAYVDSVTVHTADGLVPADAWTGNGADSAYVDSFDLFELDDENEVKGADTSFLQAEEDLGGKYFANGVQQDALRIMANRGVNSITSMVFVQAGEQIVSYDTLLPVFQSWTGPDGQPYPKRMIQGGYWDEEHTQELAVRASALGMSIHPSFHFSDAWVSAAKAYTPAIWTNVDYDGTRTDSDLDHLKAVVYHYVHDFMTDLVAHHVEIAGVKIGNEQNGGLLWPAGRGATSTGHAAIITAAHEAIQDVAPEVATSIHTNNGYDTGASANFFDGLTAAGAQYDGEAYSLYGGRSSGNIIELGEAINADPDRRYREYIDVEAGFSFTRYKPTHDQQTTQLGQSTYYRNSPNGQYNWLLDYMQAPLDYPNPYGQKRGFYYWEAVWIPTPGVGSSDGGTADVNNRILFNNGDVSIKEMGSAQPGKSGDAMDSLYAYLIRGVPKQKDADVSTPLGYDNGYVDGAYAVDPVEPTGISLVETSVTVAQGAKQRLMPVVTPTDAVLTDSVVAYATDDPSVATVTHEGFVVGVAPGTATVTATDAAGHSATAVVTVPSPVTASGLTVSVDGSTVADGATLEATVKSSLDLAATLGDASRQGVVYTSSDPAVASFFGETHQTEPGRMAQRTDDGSLVQLDIHAAGSTTVTATSLDGAATLSFTVDATKVAVAAVELDTTEATLDTGRELQLAATVLPSDASFYHLGWSSADESIATVDSDGLVTALAEGDVLIRAYAEDDPTVFAEALIHVVPVRATGVILDREAMTLQLGTTKDLRALVLPEDTANTVVTWTTSDDSVATVDTTGAVTGVALGQATVTVTTDDGAFTASAVVTVQADAVPVTGLALDVDEHWFRSDAFSTYAPDGPIPTVTLHATVSPADATDDAVSWTSDDVTVARVNSFGIVTPVSPGVARITATTAGGEHAVTVPVYVPTSSDSFENIAIGDAWGTGAIPGYGGYMTASVQSVDGDQVLVATGSGSGGRGLQKAFSEPMVNDRVAIDFDWNVGAPEGSKGAYVTITDSSQQRYLSIQTNWSTELVFSSGGRSSSSTSNEPLTDTTPVGDGFDVNHTWYHVHAELDFRAEHTVLTITSVEDPTLTATHTVPFADMDYTGDVATLQTWTTRVGAMTWTTMLDDVNVYAAAPAPRSIVPTAEAVRLIPVAGTLGASVQLGASVLPAGASQGVVWSSADTTVATVTQDGLVTASRLVPTLADVVSGSTSVRIASVADPDLFVDIPVTVTDTIRASEFFWVEDEDGVTVFEEGGASAPLAVDAGDPKQLIARLTGGDGDSDVAGFAWSSSDPSVASIDAGSGELIGWTEGTATVSVVVTMYSGDPKTADITVEVTGNAVVARSIAVTSPPVSAEVVAGADLDLTGLEVTASMSDGSSQVLDASEYEVVGFDAWTVGAQEVTVALVADPSLTASFDVTVVDQSLPTGNLLVNGSFEDRLAGWDVTWNKPQGSVAIRTTGGFESPTYLNVWSSGSMDFLLEQGVRVMPGWYTLSGSFRGDANLTQDITLSLADSSGEVASSVSVETVGKDVWLHPVTSPVYLDGGIITAALRYIQGAGQWSVVDNLILTRVAPVEAESIAVTSPPVSAEVVAGGDLDLTGLEVTASMSDGSSQVLDASEYEVVGFDAWTVGAQEVTVALVADPSLTASFDVTVVDQSLPTGNLLVNGSFEDRLTGWDVTWNKPQGSVAIRTTGGFESPTYLNVWSSGSMDFLLEQGVRVMPGWYTLSGSFRGDANLTQDITLSLADSSGEVASSVSVETVGKDVWLHPVTSPVYLDGGIITAALRYIQGAGQWSVVDNLILTRVAPPDPTTALDAIDRGDAVTREAYSPASIAALDEALDTAREVVGEVSSTQEELDAAAAAVDEAVGALVEIGYIPLDDYRTAVVVGSSPTLPATLELLTISETAKAEPVVWDESSADAFATPYAVVDVTGTAGAVDVVLHVEVVPAGLTYFVDAGTLVDDREGGTVVASPVYDVVAPLAVLRNGVADGVVDTDTDEPWGLATAIGEGGAIARTVDEGETGKGLTAWENPDGSIAYRFWLPAGSYEATVGFGIVEGEAALTAAVIHEGVTDESGTVELDGDDPSGDATLAFATYRDSIVTITATGATGASSLSWIGIVDTTEPPVPGTATAAPGAGTLDDDNGWDTGLRDGDFTVSWDLWWGQNATSVALYQDGVLVGATRLDDATPASQHAEFDVTGLANGTYEFVAVARNALGVTESEPLVVSVTDAAPGLGKLTHDNQDRDGDYTVTFNLWWGTNGTAYRLYEDGVLIDEQALTAATPDAQTASTVISGAAAGKHTYVAELINSAGTTATKPITVTVR</sequence>
<proteinExistence type="inferred from homology"/>
<accession>A0AB35MER5</accession>
<dbReference type="Gene3D" id="2.60.40.1080">
    <property type="match status" value="7"/>
</dbReference>
<dbReference type="InterPro" id="IPR014756">
    <property type="entry name" value="Ig_E-set"/>
</dbReference>
<dbReference type="SUPFAM" id="SSF51445">
    <property type="entry name" value="(Trans)glycosidases"/>
    <property type="match status" value="1"/>
</dbReference>
<dbReference type="SMART" id="SM00635">
    <property type="entry name" value="BID_2"/>
    <property type="match status" value="6"/>
</dbReference>
<feature type="compositionally biased region" description="Low complexity" evidence="7">
    <location>
        <begin position="1347"/>
        <end position="1357"/>
    </location>
</feature>
<feature type="domain" description="BIG2" evidence="8">
    <location>
        <begin position="976"/>
        <end position="1052"/>
    </location>
</feature>
<dbReference type="InterPro" id="IPR008964">
    <property type="entry name" value="Invasin/intimin_cell_adhesion"/>
</dbReference>
<dbReference type="GO" id="GO:0031218">
    <property type="term" value="F:arabinogalactan endo-1,4-beta-galactosidase activity"/>
    <property type="evidence" value="ECO:0007669"/>
    <property type="project" value="UniProtKB-EC"/>
</dbReference>
<comment type="similarity">
    <text evidence="2 6">Belongs to the glycosyl hydrolase 53 family.</text>
</comment>
<dbReference type="Gene3D" id="2.60.40.10">
    <property type="entry name" value="Immunoglobulins"/>
    <property type="match status" value="2"/>
</dbReference>
<dbReference type="GO" id="GO:0015926">
    <property type="term" value="F:glucosidase activity"/>
    <property type="evidence" value="ECO:0007669"/>
    <property type="project" value="InterPro"/>
</dbReference>
<gene>
    <name evidence="9" type="ORF">QQ002_01765</name>
</gene>
<feature type="domain" description="BIG2" evidence="8">
    <location>
        <begin position="1169"/>
        <end position="1235"/>
    </location>
</feature>
<evidence type="ECO:0000259" key="8">
    <source>
        <dbReference type="SMART" id="SM00635"/>
    </source>
</evidence>
<evidence type="ECO:0000256" key="2">
    <source>
        <dbReference type="ARBA" id="ARBA00010687"/>
    </source>
</evidence>
<evidence type="ECO:0000256" key="5">
    <source>
        <dbReference type="ARBA" id="ARBA00023295"/>
    </source>
</evidence>
<dbReference type="Pfam" id="PF02368">
    <property type="entry name" value="Big_2"/>
    <property type="match status" value="5"/>
</dbReference>
<dbReference type="PROSITE" id="PS51318">
    <property type="entry name" value="TAT"/>
    <property type="match status" value="1"/>
</dbReference>
<dbReference type="Pfam" id="PF07523">
    <property type="entry name" value="Big_3"/>
    <property type="match status" value="2"/>
</dbReference>
<dbReference type="InterPro" id="IPR006311">
    <property type="entry name" value="TAT_signal"/>
</dbReference>
<dbReference type="InterPro" id="IPR011683">
    <property type="entry name" value="Glyco_hydro_53"/>
</dbReference>
<name>A0AB35MER5_9MICO</name>
<comment type="caution">
    <text evidence="9">The sequence shown here is derived from an EMBL/GenBank/DDBJ whole genome shotgun (WGS) entry which is preliminary data.</text>
</comment>
<feature type="signal peptide" evidence="6">
    <location>
        <begin position="1"/>
        <end position="33"/>
    </location>
</feature>
<evidence type="ECO:0000313" key="10">
    <source>
        <dbReference type="Proteomes" id="UP001172756"/>
    </source>
</evidence>
<dbReference type="SUPFAM" id="SSF49373">
    <property type="entry name" value="Invasin/intimin cell-adhesion fragments"/>
    <property type="match status" value="6"/>
</dbReference>
<dbReference type="Gene3D" id="2.60.120.260">
    <property type="entry name" value="Galactose-binding domain-like"/>
    <property type="match status" value="4"/>
</dbReference>
<reference evidence="9 10" key="1">
    <citation type="submission" date="2023-06" db="EMBL/GenBank/DDBJ databases">
        <title>SYSU T0a273.</title>
        <authorList>
            <person name="Gao L."/>
            <person name="Fang B.-Z."/>
            <person name="Li W.-J."/>
        </authorList>
    </citation>
    <scope>NUCLEOTIDE SEQUENCE [LARGE SCALE GENOMIC DNA]</scope>
    <source>
        <strain evidence="9 10">SYSU T0a273</strain>
    </source>
</reference>
<dbReference type="GO" id="GO:0045490">
    <property type="term" value="P:pectin catabolic process"/>
    <property type="evidence" value="ECO:0007669"/>
    <property type="project" value="TreeGrafter"/>
</dbReference>
<keyword evidence="5 6" id="KW-0326">Glycosidase</keyword>
<dbReference type="InterPro" id="IPR013783">
    <property type="entry name" value="Ig-like_fold"/>
</dbReference>
<dbReference type="RefSeq" id="WP_301159447.1">
    <property type="nucleotide sequence ID" value="NZ_JAUHQB010000001.1"/>
</dbReference>
<comment type="catalytic activity">
    <reaction evidence="1 6">
        <text>The enzyme specifically hydrolyzes (1-&gt;4)-beta-D-galactosidic linkages in type I arabinogalactans.</text>
        <dbReference type="EC" id="3.2.1.89"/>
    </reaction>
</comment>
<dbReference type="EMBL" id="JAUHQB010000001">
    <property type="protein sequence ID" value="MDN4482264.1"/>
    <property type="molecule type" value="Genomic_DNA"/>
</dbReference>
<feature type="domain" description="BIG2" evidence="8">
    <location>
        <begin position="1061"/>
        <end position="1138"/>
    </location>
</feature>
<dbReference type="Pfam" id="PF07745">
    <property type="entry name" value="Glyco_hydro_53"/>
    <property type="match status" value="1"/>
</dbReference>
<feature type="domain" description="BIG2" evidence="8">
    <location>
        <begin position="1457"/>
        <end position="1531"/>
    </location>
</feature>
<feature type="domain" description="BIG2" evidence="8">
    <location>
        <begin position="782"/>
        <end position="861"/>
    </location>
</feature>
<dbReference type="Gene3D" id="1.20.1270.90">
    <property type="entry name" value="AF1782-like"/>
    <property type="match status" value="1"/>
</dbReference>
<dbReference type="InterPro" id="IPR013540">
    <property type="entry name" value="ChitinaseA_N"/>
</dbReference>
<dbReference type="PANTHER" id="PTHR34983:SF1">
    <property type="entry name" value="ARABINOGALACTAN ENDO-BETA-1,4-GALACTANASE A"/>
    <property type="match status" value="1"/>
</dbReference>
<feature type="chain" id="PRO_5044047034" description="Arabinogalactan endo-beta-1,4-galactanase" evidence="6">
    <location>
        <begin position="34"/>
        <end position="2635"/>
    </location>
</feature>
<dbReference type="Proteomes" id="UP001172756">
    <property type="component" value="Unassembled WGS sequence"/>
</dbReference>
<evidence type="ECO:0000256" key="6">
    <source>
        <dbReference type="RuleBase" id="RU361192"/>
    </source>
</evidence>
<dbReference type="InterPro" id="IPR022038">
    <property type="entry name" value="Ig-like_bact"/>
</dbReference>
<evidence type="ECO:0000256" key="4">
    <source>
        <dbReference type="ARBA" id="ARBA00022801"/>
    </source>
</evidence>
<feature type="domain" description="BIG2" evidence="8">
    <location>
        <begin position="1565"/>
        <end position="1643"/>
    </location>
</feature>
<keyword evidence="4 6" id="KW-0378">Hydrolase</keyword>
<evidence type="ECO:0000256" key="7">
    <source>
        <dbReference type="SAM" id="MobiDB-lite"/>
    </source>
</evidence>
<protein>
    <recommendedName>
        <fullName evidence="3 6">Arabinogalactan endo-beta-1,4-galactanase</fullName>
        <ecNumber evidence="3 6">3.2.1.89</ecNumber>
    </recommendedName>
</protein>
<dbReference type="GO" id="GO:0006032">
    <property type="term" value="P:chitin catabolic process"/>
    <property type="evidence" value="ECO:0007669"/>
    <property type="project" value="InterPro"/>
</dbReference>
<dbReference type="Pfam" id="PF08329">
    <property type="entry name" value="ChitinaseA_N"/>
    <property type="match status" value="1"/>
</dbReference>
<dbReference type="EC" id="3.2.1.89" evidence="3 6"/>
<evidence type="ECO:0000313" key="9">
    <source>
        <dbReference type="EMBL" id="MDN4482264.1"/>
    </source>
</evidence>